<dbReference type="InterPro" id="IPR036095">
    <property type="entry name" value="PTS_EIIB-like_sf"/>
</dbReference>
<name>A0A5D8QA63_9THEO</name>
<dbReference type="AlphaFoldDB" id="A0A5D8QA63"/>
<dbReference type="GO" id="GO:0008982">
    <property type="term" value="F:protein-N(PI)-phosphohistidine-sugar phosphotransferase activity"/>
    <property type="evidence" value="ECO:0007669"/>
    <property type="project" value="InterPro"/>
</dbReference>
<accession>A0A5D8QA63</accession>
<keyword evidence="1" id="KW-0808">Transferase</keyword>
<dbReference type="PROSITE" id="PS51099">
    <property type="entry name" value="PTS_EIIB_TYPE_2"/>
    <property type="match status" value="1"/>
</dbReference>
<dbReference type="GO" id="GO:0009401">
    <property type="term" value="P:phosphoenolpyruvate-dependent sugar phosphotransferase system"/>
    <property type="evidence" value="ECO:0007669"/>
    <property type="project" value="InterPro"/>
</dbReference>
<evidence type="ECO:0000259" key="2">
    <source>
        <dbReference type="PROSITE" id="PS51099"/>
    </source>
</evidence>
<comment type="caution">
    <text evidence="3">The sequence shown here is derived from an EMBL/GenBank/DDBJ whole genome shotgun (WGS) entry which is preliminary data.</text>
</comment>
<organism evidence="3 4">
    <name type="scientific">Calorimonas adulescens</name>
    <dbReference type="NCBI Taxonomy" id="2606906"/>
    <lineage>
        <taxon>Bacteria</taxon>
        <taxon>Bacillati</taxon>
        <taxon>Bacillota</taxon>
        <taxon>Clostridia</taxon>
        <taxon>Thermoanaerobacterales</taxon>
        <taxon>Thermoanaerobacteraceae</taxon>
        <taxon>Calorimonas</taxon>
    </lineage>
</organism>
<dbReference type="Gene3D" id="3.40.50.2300">
    <property type="match status" value="1"/>
</dbReference>
<reference evidence="3 4" key="1">
    <citation type="submission" date="2019-08" db="EMBL/GenBank/DDBJ databases">
        <title>Calorimonas adulescens gen. nov., sp. nov., an anaerobic thermophilic bacterium from Sakhalin hot spring.</title>
        <authorList>
            <person name="Khomyakova M.A."/>
            <person name="Merkel A.Y."/>
            <person name="Novikov A."/>
            <person name="Bonch-Osmolovskaya E.A."/>
            <person name="Slobodkin A.I."/>
        </authorList>
    </citation>
    <scope>NUCLEOTIDE SEQUENCE [LARGE SCALE GENOMIC DNA]</scope>
    <source>
        <strain evidence="3 4">A05MB</strain>
    </source>
</reference>
<evidence type="ECO:0000313" key="4">
    <source>
        <dbReference type="Proteomes" id="UP000322976"/>
    </source>
</evidence>
<gene>
    <name evidence="3" type="ORF">FWJ32_09110</name>
</gene>
<dbReference type="SUPFAM" id="SSF52794">
    <property type="entry name" value="PTS system IIB component-like"/>
    <property type="match status" value="1"/>
</dbReference>
<dbReference type="CDD" id="cd05566">
    <property type="entry name" value="PTS_IIB_galactitol"/>
    <property type="match status" value="1"/>
</dbReference>
<keyword evidence="3" id="KW-0813">Transport</keyword>
<keyword evidence="3" id="KW-0762">Sugar transport</keyword>
<feature type="domain" description="PTS EIIB type-2" evidence="2">
    <location>
        <begin position="4"/>
        <end position="94"/>
    </location>
</feature>
<proteinExistence type="predicted"/>
<dbReference type="RefSeq" id="WP_149545643.1">
    <property type="nucleotide sequence ID" value="NZ_VTPS01000013.1"/>
</dbReference>
<evidence type="ECO:0000313" key="3">
    <source>
        <dbReference type="EMBL" id="TZE81490.1"/>
    </source>
</evidence>
<evidence type="ECO:0000256" key="1">
    <source>
        <dbReference type="ARBA" id="ARBA00022679"/>
    </source>
</evidence>
<dbReference type="InterPro" id="IPR013011">
    <property type="entry name" value="PTS_EIIB_2"/>
</dbReference>
<dbReference type="InterPro" id="IPR003501">
    <property type="entry name" value="PTS_EIIB_2/3"/>
</dbReference>
<keyword evidence="4" id="KW-1185">Reference proteome</keyword>
<dbReference type="EMBL" id="VTPS01000013">
    <property type="protein sequence ID" value="TZE81490.1"/>
    <property type="molecule type" value="Genomic_DNA"/>
</dbReference>
<sequence length="94" mass="9861">MNTKRIIVACGTGIATSTVVATKIEEAAKANGISVDIRQCKVTELDSMAGDADLIVTTTITQKKYPVPVINGLAFITGIGADKVLDEIIQKLKG</sequence>
<dbReference type="Pfam" id="PF02302">
    <property type="entry name" value="PTS_IIB"/>
    <property type="match status" value="1"/>
</dbReference>
<dbReference type="Proteomes" id="UP000322976">
    <property type="component" value="Unassembled WGS sequence"/>
</dbReference>
<protein>
    <submittedName>
        <fullName evidence="3">PTS sugar transporter subunit IIB</fullName>
    </submittedName>
</protein>